<name>A0ABR2MWW9_9ASPA</name>
<evidence type="ECO:0000313" key="2">
    <source>
        <dbReference type="EMBL" id="KAK8967955.1"/>
    </source>
</evidence>
<reference evidence="2 3" key="1">
    <citation type="journal article" date="2022" name="Nat. Plants">
        <title>Genomes of leafy and leafless Platanthera orchids illuminate the evolution of mycoheterotrophy.</title>
        <authorList>
            <person name="Li M.H."/>
            <person name="Liu K.W."/>
            <person name="Li Z."/>
            <person name="Lu H.C."/>
            <person name="Ye Q.L."/>
            <person name="Zhang D."/>
            <person name="Wang J.Y."/>
            <person name="Li Y.F."/>
            <person name="Zhong Z.M."/>
            <person name="Liu X."/>
            <person name="Yu X."/>
            <person name="Liu D.K."/>
            <person name="Tu X.D."/>
            <person name="Liu B."/>
            <person name="Hao Y."/>
            <person name="Liao X.Y."/>
            <person name="Jiang Y.T."/>
            <person name="Sun W.H."/>
            <person name="Chen J."/>
            <person name="Chen Y.Q."/>
            <person name="Ai Y."/>
            <person name="Zhai J.W."/>
            <person name="Wu S.S."/>
            <person name="Zhou Z."/>
            <person name="Hsiao Y.Y."/>
            <person name="Wu W.L."/>
            <person name="Chen Y.Y."/>
            <person name="Lin Y.F."/>
            <person name="Hsu J.L."/>
            <person name="Li C.Y."/>
            <person name="Wang Z.W."/>
            <person name="Zhao X."/>
            <person name="Zhong W.Y."/>
            <person name="Ma X.K."/>
            <person name="Ma L."/>
            <person name="Huang J."/>
            <person name="Chen G.Z."/>
            <person name="Huang M.Z."/>
            <person name="Huang L."/>
            <person name="Peng D.H."/>
            <person name="Luo Y.B."/>
            <person name="Zou S.Q."/>
            <person name="Chen S.P."/>
            <person name="Lan S."/>
            <person name="Tsai W.C."/>
            <person name="Van de Peer Y."/>
            <person name="Liu Z.J."/>
        </authorList>
    </citation>
    <scope>NUCLEOTIDE SEQUENCE [LARGE SCALE GENOMIC DNA]</scope>
    <source>
        <strain evidence="2">Lor288</strain>
    </source>
</reference>
<feature type="region of interest" description="Disordered" evidence="1">
    <location>
        <begin position="56"/>
        <end position="86"/>
    </location>
</feature>
<evidence type="ECO:0000313" key="3">
    <source>
        <dbReference type="Proteomes" id="UP001412067"/>
    </source>
</evidence>
<evidence type="ECO:0000256" key="1">
    <source>
        <dbReference type="SAM" id="MobiDB-lite"/>
    </source>
</evidence>
<dbReference type="Proteomes" id="UP001412067">
    <property type="component" value="Unassembled WGS sequence"/>
</dbReference>
<comment type="caution">
    <text evidence="2">The sequence shown here is derived from an EMBL/GenBank/DDBJ whole genome shotgun (WGS) entry which is preliminary data.</text>
</comment>
<gene>
    <name evidence="2" type="ORF">KSP40_PGU015172</name>
</gene>
<proteinExistence type="predicted"/>
<protein>
    <submittedName>
        <fullName evidence="2">Uncharacterized protein</fullName>
    </submittedName>
</protein>
<accession>A0ABR2MWW9</accession>
<sequence>MCLLIPGKGKALVLMTLSGRRSGILERSTPNWELRGQHTSSSPSLQLRQSLDIRGLRREGRIPSETSPLNGRYTLSEETKREDATTRTSAKMIVMGFGSEGVRKPPRATTREDDRSLVGRKSKVKAHGALSRRCRTCWSWRVGRTHRWVEATMLREEGSSDDVLLSGNGENKERR</sequence>
<organism evidence="2 3">
    <name type="scientific">Platanthera guangdongensis</name>
    <dbReference type="NCBI Taxonomy" id="2320717"/>
    <lineage>
        <taxon>Eukaryota</taxon>
        <taxon>Viridiplantae</taxon>
        <taxon>Streptophyta</taxon>
        <taxon>Embryophyta</taxon>
        <taxon>Tracheophyta</taxon>
        <taxon>Spermatophyta</taxon>
        <taxon>Magnoliopsida</taxon>
        <taxon>Liliopsida</taxon>
        <taxon>Asparagales</taxon>
        <taxon>Orchidaceae</taxon>
        <taxon>Orchidoideae</taxon>
        <taxon>Orchideae</taxon>
        <taxon>Orchidinae</taxon>
        <taxon>Platanthera</taxon>
    </lineage>
</organism>
<keyword evidence="3" id="KW-1185">Reference proteome</keyword>
<feature type="compositionally biased region" description="Basic and acidic residues" evidence="1">
    <location>
        <begin position="75"/>
        <end position="85"/>
    </location>
</feature>
<dbReference type="EMBL" id="JBBWWR010000004">
    <property type="protein sequence ID" value="KAK8967955.1"/>
    <property type="molecule type" value="Genomic_DNA"/>
</dbReference>
<feature type="region of interest" description="Disordered" evidence="1">
    <location>
        <begin position="99"/>
        <end position="121"/>
    </location>
</feature>